<gene>
    <name evidence="1" type="ORF">SXIM_02050</name>
</gene>
<protein>
    <submittedName>
        <fullName evidence="1">Uncharacterized protein</fullName>
    </submittedName>
</protein>
<dbReference type="PATRIC" id="fig|408015.6.peg.226"/>
<dbReference type="RefSeq" id="WP_046722671.1">
    <property type="nucleotide sequence ID" value="NZ_CP009922.3"/>
</dbReference>
<organism evidence="1 2">
    <name type="scientific">Streptomyces xiamenensis</name>
    <dbReference type="NCBI Taxonomy" id="408015"/>
    <lineage>
        <taxon>Bacteria</taxon>
        <taxon>Bacillati</taxon>
        <taxon>Actinomycetota</taxon>
        <taxon>Actinomycetes</taxon>
        <taxon>Kitasatosporales</taxon>
        <taxon>Streptomycetaceae</taxon>
        <taxon>Streptomyces</taxon>
    </lineage>
</organism>
<sequence>MILIGVDPHKSSHAAVAGHQVAQRRLVVNSGTFRQRMRWCEQWPDRPLAVEGVGSWAARRA</sequence>
<evidence type="ECO:0000313" key="1">
    <source>
        <dbReference type="EMBL" id="AKG41589.1"/>
    </source>
</evidence>
<accession>A0A0F7FNQ4</accession>
<dbReference type="Proteomes" id="UP000034034">
    <property type="component" value="Chromosome"/>
</dbReference>
<dbReference type="AlphaFoldDB" id="A0A0F7FNQ4"/>
<dbReference type="KEGG" id="sxi:SXIM_02050"/>
<dbReference type="EMBL" id="CP009922">
    <property type="protein sequence ID" value="AKG41589.1"/>
    <property type="molecule type" value="Genomic_DNA"/>
</dbReference>
<keyword evidence="2" id="KW-1185">Reference proteome</keyword>
<evidence type="ECO:0000313" key="2">
    <source>
        <dbReference type="Proteomes" id="UP000034034"/>
    </source>
</evidence>
<dbReference type="HOGENOM" id="CLU_2921044_0_0_11"/>
<reference evidence="1" key="1">
    <citation type="submission" date="2019-08" db="EMBL/GenBank/DDBJ databases">
        <title>Complete genome sequence of a mangrove-derived Streptomyces xiamenensis.</title>
        <authorList>
            <person name="Xu J."/>
        </authorList>
    </citation>
    <scope>NUCLEOTIDE SEQUENCE</scope>
    <source>
        <strain evidence="1">318</strain>
    </source>
</reference>
<name>A0A0F7FNQ4_9ACTN</name>
<proteinExistence type="predicted"/>